<dbReference type="GO" id="GO:0003872">
    <property type="term" value="F:6-phosphofructokinase activity"/>
    <property type="evidence" value="ECO:0007669"/>
    <property type="project" value="UniProtKB-EC"/>
</dbReference>
<name>A0A2R8AYL7_9RHOB</name>
<proteinExistence type="predicted"/>
<evidence type="ECO:0000313" key="2">
    <source>
        <dbReference type="EMBL" id="SPF81100.1"/>
    </source>
</evidence>
<dbReference type="AlphaFoldDB" id="A0A2R8AYL7"/>
<dbReference type="InterPro" id="IPR011611">
    <property type="entry name" value="PfkB_dom"/>
</dbReference>
<gene>
    <name evidence="2" type="primary">pfkB_2</name>
    <name evidence="2" type="ORF">PRI8871_02918</name>
</gene>
<dbReference type="Proteomes" id="UP000244904">
    <property type="component" value="Unassembled WGS sequence"/>
</dbReference>
<feature type="domain" description="Carbohydrate kinase PfkB" evidence="1">
    <location>
        <begin position="3"/>
        <end position="93"/>
    </location>
</feature>
<dbReference type="SUPFAM" id="SSF53613">
    <property type="entry name" value="Ribokinase-like"/>
    <property type="match status" value="1"/>
</dbReference>
<sequence length="110" mass="11386">MRAAKTVLDQGSMDLVTVHFTQGACMVTRDGGALFQPSVAVPDSARKGANGAGDAFAAGFHYGLHEGWTGANCLKLGHAAAAACLRAAETYTSVGTVAECLELAQSWGWR</sequence>
<evidence type="ECO:0000313" key="3">
    <source>
        <dbReference type="Proteomes" id="UP000244904"/>
    </source>
</evidence>
<accession>A0A2R8AYL7</accession>
<organism evidence="2 3">
    <name type="scientific">Pseudoprimorskyibacter insulae</name>
    <dbReference type="NCBI Taxonomy" id="1695997"/>
    <lineage>
        <taxon>Bacteria</taxon>
        <taxon>Pseudomonadati</taxon>
        <taxon>Pseudomonadota</taxon>
        <taxon>Alphaproteobacteria</taxon>
        <taxon>Rhodobacterales</taxon>
        <taxon>Paracoccaceae</taxon>
        <taxon>Pseudoprimorskyibacter</taxon>
    </lineage>
</organism>
<dbReference type="EC" id="2.7.1.11" evidence="2"/>
<dbReference type="Gene3D" id="3.40.1190.20">
    <property type="match status" value="1"/>
</dbReference>
<keyword evidence="3" id="KW-1185">Reference proteome</keyword>
<dbReference type="InterPro" id="IPR029056">
    <property type="entry name" value="Ribokinase-like"/>
</dbReference>
<protein>
    <submittedName>
        <fullName evidence="2">ATP-dependent 6-phosphofructokinase isozyme 2</fullName>
        <ecNumber evidence="2">2.7.1.11</ecNumber>
    </submittedName>
</protein>
<dbReference type="Pfam" id="PF00294">
    <property type="entry name" value="PfkB"/>
    <property type="match status" value="1"/>
</dbReference>
<dbReference type="EMBL" id="OMOJ01000006">
    <property type="protein sequence ID" value="SPF81100.1"/>
    <property type="molecule type" value="Genomic_DNA"/>
</dbReference>
<keyword evidence="2" id="KW-0418">Kinase</keyword>
<evidence type="ECO:0000259" key="1">
    <source>
        <dbReference type="Pfam" id="PF00294"/>
    </source>
</evidence>
<keyword evidence="2" id="KW-0808">Transferase</keyword>
<reference evidence="3" key="1">
    <citation type="submission" date="2018-03" db="EMBL/GenBank/DDBJ databases">
        <authorList>
            <person name="Rodrigo-Torres L."/>
            <person name="Arahal R. D."/>
            <person name="Lucena T."/>
        </authorList>
    </citation>
    <scope>NUCLEOTIDE SEQUENCE [LARGE SCALE GENOMIC DNA]</scope>
    <source>
        <strain evidence="3">CECT 8871</strain>
    </source>
</reference>